<dbReference type="SUPFAM" id="SSF51569">
    <property type="entry name" value="Aldolase"/>
    <property type="match status" value="1"/>
</dbReference>
<dbReference type="InterPro" id="IPR009334">
    <property type="entry name" value="DUF993"/>
</dbReference>
<keyword evidence="2" id="KW-1185">Reference proteome</keyword>
<name>A0ABV6R6Q8_9MICO</name>
<evidence type="ECO:0000313" key="1">
    <source>
        <dbReference type="EMBL" id="MFC0672663.1"/>
    </source>
</evidence>
<gene>
    <name evidence="1" type="ORF">ACFFF6_01700</name>
</gene>
<dbReference type="Proteomes" id="UP001589793">
    <property type="component" value="Unassembled WGS sequence"/>
</dbReference>
<protein>
    <submittedName>
        <fullName evidence="1">DUF993 family protein</fullName>
    </submittedName>
</protein>
<dbReference type="InterPro" id="IPR013785">
    <property type="entry name" value="Aldolase_TIM"/>
</dbReference>
<organism evidence="1 2">
    <name type="scientific">Brachybacterium hainanense</name>
    <dbReference type="NCBI Taxonomy" id="1541174"/>
    <lineage>
        <taxon>Bacteria</taxon>
        <taxon>Bacillati</taxon>
        <taxon>Actinomycetota</taxon>
        <taxon>Actinomycetes</taxon>
        <taxon>Micrococcales</taxon>
        <taxon>Dermabacteraceae</taxon>
        <taxon>Brachybacterium</taxon>
    </lineage>
</organism>
<dbReference type="RefSeq" id="WP_376977628.1">
    <property type="nucleotide sequence ID" value="NZ_JBHLSV010000002.1"/>
</dbReference>
<dbReference type="EMBL" id="JBHLSV010000002">
    <property type="protein sequence ID" value="MFC0672663.1"/>
    <property type="molecule type" value="Genomic_DNA"/>
</dbReference>
<comment type="caution">
    <text evidence="1">The sequence shown here is derived from an EMBL/GenBank/DDBJ whole genome shotgun (WGS) entry which is preliminary data.</text>
</comment>
<reference evidence="1 2" key="1">
    <citation type="submission" date="2024-09" db="EMBL/GenBank/DDBJ databases">
        <authorList>
            <person name="Sun Q."/>
            <person name="Mori K."/>
        </authorList>
    </citation>
    <scope>NUCLEOTIDE SEQUENCE [LARGE SCALE GENOMIC DNA]</scope>
    <source>
        <strain evidence="1 2">CICC 10874</strain>
    </source>
</reference>
<accession>A0ABV6R6Q8</accession>
<evidence type="ECO:0000313" key="2">
    <source>
        <dbReference type="Proteomes" id="UP001589793"/>
    </source>
</evidence>
<sequence length="415" mass="44192">MSTLQLTLLGEDGSLRQVELGEAAAFAAPTAPLRSRTVYAAVHVAPKAHADNTPGAPADIDWDATLAFRRTMWRRGLGVADAMDTAQRNMGLDPAATRELITRTADAARAALADPEIAAVFPAGAQVRDLVVAGVSTDQRQERHLGLDEIVEAYREQLAHTEGAGAGAVLMASRHLARAATSPADYEDVYRRVLESATEPVVLHWLGTAFDPQLEGYFGSSDTGVAAETLLRIIEADPAKIRGVKMSLLDDAAEIAVRERLPEGVAMLTGDDFHFSHLIVGAQPDPGTEQVEGTFSHALLGAFSVTAPAASAAVQAIDAGDFARAREILDAAEELARHVFAAPTYHYKTGVAFLAWLNGHQQAFQMVGGMHAARSLPQLSRTIELAASTGNLEDPALAAERWHAMLRVNGYEVPA</sequence>
<dbReference type="Gene3D" id="3.20.20.70">
    <property type="entry name" value="Aldolase class I"/>
    <property type="match status" value="1"/>
</dbReference>
<dbReference type="Pfam" id="PF06187">
    <property type="entry name" value="DUF993"/>
    <property type="match status" value="1"/>
</dbReference>
<proteinExistence type="predicted"/>